<comment type="caution">
    <text evidence="2">The sequence shown here is derived from an EMBL/GenBank/DDBJ whole genome shotgun (WGS) entry which is preliminary data.</text>
</comment>
<gene>
    <name evidence="2" type="ORF">N7492_010334</name>
</gene>
<feature type="compositionally biased region" description="Polar residues" evidence="1">
    <location>
        <begin position="36"/>
        <end position="46"/>
    </location>
</feature>
<organism evidence="2 3">
    <name type="scientific">Penicillium capsulatum</name>
    <dbReference type="NCBI Taxonomy" id="69766"/>
    <lineage>
        <taxon>Eukaryota</taxon>
        <taxon>Fungi</taxon>
        <taxon>Dikarya</taxon>
        <taxon>Ascomycota</taxon>
        <taxon>Pezizomycotina</taxon>
        <taxon>Eurotiomycetes</taxon>
        <taxon>Eurotiomycetidae</taxon>
        <taxon>Eurotiales</taxon>
        <taxon>Aspergillaceae</taxon>
        <taxon>Penicillium</taxon>
    </lineage>
</organism>
<name>A0A9W9HR42_9EURO</name>
<keyword evidence="3" id="KW-1185">Reference proteome</keyword>
<evidence type="ECO:0000256" key="1">
    <source>
        <dbReference type="SAM" id="MobiDB-lite"/>
    </source>
</evidence>
<protein>
    <submittedName>
        <fullName evidence="2">Uncharacterized protein</fullName>
    </submittedName>
</protein>
<dbReference type="AlphaFoldDB" id="A0A9W9HR42"/>
<proteinExistence type="predicted"/>
<accession>A0A9W9HR42</accession>
<sequence length="89" mass="9814">MTSDTNELLRVDVKGDNYLNQSEVIAAARPGGKKGAQTQEKTSNTGEKSRVSGWKRSRQCLLKSRRRRNAVTLLSPAHLVIFAGLSMDI</sequence>
<feature type="region of interest" description="Disordered" evidence="1">
    <location>
        <begin position="25"/>
        <end position="53"/>
    </location>
</feature>
<dbReference type="Proteomes" id="UP001146351">
    <property type="component" value="Unassembled WGS sequence"/>
</dbReference>
<evidence type="ECO:0000313" key="3">
    <source>
        <dbReference type="Proteomes" id="UP001146351"/>
    </source>
</evidence>
<dbReference type="EMBL" id="JAPQKO010000008">
    <property type="protein sequence ID" value="KAJ5152039.1"/>
    <property type="molecule type" value="Genomic_DNA"/>
</dbReference>
<evidence type="ECO:0000313" key="2">
    <source>
        <dbReference type="EMBL" id="KAJ5152039.1"/>
    </source>
</evidence>
<reference evidence="2" key="1">
    <citation type="submission" date="2022-11" db="EMBL/GenBank/DDBJ databases">
        <authorList>
            <person name="Petersen C."/>
        </authorList>
    </citation>
    <scope>NUCLEOTIDE SEQUENCE</scope>
    <source>
        <strain evidence="2">IBT 21917</strain>
    </source>
</reference>
<reference evidence="2" key="2">
    <citation type="journal article" date="2023" name="IMA Fungus">
        <title>Comparative genomic study of the Penicillium genus elucidates a diverse pangenome and 15 lateral gene transfer events.</title>
        <authorList>
            <person name="Petersen C."/>
            <person name="Sorensen T."/>
            <person name="Nielsen M.R."/>
            <person name="Sondergaard T.E."/>
            <person name="Sorensen J.L."/>
            <person name="Fitzpatrick D.A."/>
            <person name="Frisvad J.C."/>
            <person name="Nielsen K.L."/>
        </authorList>
    </citation>
    <scope>NUCLEOTIDE SEQUENCE</scope>
    <source>
        <strain evidence="2">IBT 21917</strain>
    </source>
</reference>